<sequence length="279" mass="29932">MSDSARQQKLRPGQKAALIVTVSILVGVVSFAASFVTSYRERSLDTRQAVGEFASTLKEAVGNNVPAGLATPPVASPAASPPGSEAAFVRGATAIAKRSADDTRVLRSQLDTIDLGSFLSATTLTNPERILKARQGIEDYKRLVEQQYARSNAYYAEMETYLRTTRAPGALAQDALGGFLKASTVSKAAYQEWRDAEFAVASSVMDILDFAGSRQKTMKLQGNAISFSSGVDGKRYNQLQNALRDTAAREDAVVRRLGQLESDTRANAEQLSALASGKK</sequence>
<keyword evidence="1" id="KW-1133">Transmembrane helix</keyword>
<name>A0ABU8W9T9_9BURK</name>
<keyword evidence="1" id="KW-0812">Transmembrane</keyword>
<reference evidence="2 3" key="1">
    <citation type="submission" date="2024-03" db="EMBL/GenBank/DDBJ databases">
        <title>Novel species of the genus Variovorax.</title>
        <authorList>
            <person name="Liu Q."/>
            <person name="Xin Y.-H."/>
        </authorList>
    </citation>
    <scope>NUCLEOTIDE SEQUENCE [LARGE SCALE GENOMIC DNA]</scope>
    <source>
        <strain evidence="2 3">KACC 18501</strain>
    </source>
</reference>
<feature type="transmembrane region" description="Helical" evidence="1">
    <location>
        <begin position="16"/>
        <end position="36"/>
    </location>
</feature>
<evidence type="ECO:0000313" key="2">
    <source>
        <dbReference type="EMBL" id="MEJ8826794.1"/>
    </source>
</evidence>
<dbReference type="Proteomes" id="UP001363010">
    <property type="component" value="Unassembled WGS sequence"/>
</dbReference>
<evidence type="ECO:0000313" key="3">
    <source>
        <dbReference type="Proteomes" id="UP001363010"/>
    </source>
</evidence>
<dbReference type="EMBL" id="JBBKZV010000041">
    <property type="protein sequence ID" value="MEJ8826794.1"/>
    <property type="molecule type" value="Genomic_DNA"/>
</dbReference>
<dbReference type="RefSeq" id="WP_340367829.1">
    <property type="nucleotide sequence ID" value="NZ_JBBKZV010000041.1"/>
</dbReference>
<keyword evidence="1" id="KW-0472">Membrane</keyword>
<keyword evidence="3" id="KW-1185">Reference proteome</keyword>
<proteinExistence type="predicted"/>
<protein>
    <submittedName>
        <fullName evidence="2">Uncharacterized protein</fullName>
    </submittedName>
</protein>
<organism evidence="2 3">
    <name type="scientific">Variovorax humicola</name>
    <dbReference type="NCBI Taxonomy" id="1769758"/>
    <lineage>
        <taxon>Bacteria</taxon>
        <taxon>Pseudomonadati</taxon>
        <taxon>Pseudomonadota</taxon>
        <taxon>Betaproteobacteria</taxon>
        <taxon>Burkholderiales</taxon>
        <taxon>Comamonadaceae</taxon>
        <taxon>Variovorax</taxon>
    </lineage>
</organism>
<gene>
    <name evidence="2" type="ORF">WKW80_33125</name>
</gene>
<evidence type="ECO:0000256" key="1">
    <source>
        <dbReference type="SAM" id="Phobius"/>
    </source>
</evidence>
<comment type="caution">
    <text evidence="2">The sequence shown here is derived from an EMBL/GenBank/DDBJ whole genome shotgun (WGS) entry which is preliminary data.</text>
</comment>
<accession>A0ABU8W9T9</accession>